<dbReference type="InterPro" id="IPR000644">
    <property type="entry name" value="CBS_dom"/>
</dbReference>
<dbReference type="SUPFAM" id="SSF54631">
    <property type="entry name" value="CBS-domain pair"/>
    <property type="match status" value="1"/>
</dbReference>
<dbReference type="InterPro" id="IPR051257">
    <property type="entry name" value="Diverse_CBS-Domain"/>
</dbReference>
<dbReference type="Gene3D" id="3.10.580.10">
    <property type="entry name" value="CBS-domain"/>
    <property type="match status" value="1"/>
</dbReference>
<evidence type="ECO:0000313" key="6">
    <source>
        <dbReference type="Proteomes" id="UP000217257"/>
    </source>
</evidence>
<dbReference type="PANTHER" id="PTHR43080">
    <property type="entry name" value="CBS DOMAIN-CONTAINING PROTEIN CBSX3, MITOCHONDRIAL"/>
    <property type="match status" value="1"/>
</dbReference>
<keyword evidence="1 2" id="KW-0129">CBS domain</keyword>
<dbReference type="InterPro" id="IPR046342">
    <property type="entry name" value="CBS_dom_sf"/>
</dbReference>
<dbReference type="AlphaFoldDB" id="A0A250IXH2"/>
<accession>A0A250IXH2</accession>
<feature type="region of interest" description="Disordered" evidence="3">
    <location>
        <begin position="118"/>
        <end position="138"/>
    </location>
</feature>
<dbReference type="RefSeq" id="WP_157758291.1">
    <property type="nucleotide sequence ID" value="NZ_CP022098.1"/>
</dbReference>
<dbReference type="PANTHER" id="PTHR43080:SF2">
    <property type="entry name" value="CBS DOMAIN-CONTAINING PROTEIN"/>
    <property type="match status" value="1"/>
</dbReference>
<evidence type="ECO:0000313" key="5">
    <source>
        <dbReference type="EMBL" id="ATB35938.1"/>
    </source>
</evidence>
<evidence type="ECO:0000256" key="2">
    <source>
        <dbReference type="PROSITE-ProRule" id="PRU00703"/>
    </source>
</evidence>
<evidence type="ECO:0000256" key="3">
    <source>
        <dbReference type="SAM" id="MobiDB-lite"/>
    </source>
</evidence>
<feature type="domain" description="CBS" evidence="4">
    <location>
        <begin position="7"/>
        <end position="66"/>
    </location>
</feature>
<organism evidence="5 6">
    <name type="scientific">Cystobacter fuscus</name>
    <dbReference type="NCBI Taxonomy" id="43"/>
    <lineage>
        <taxon>Bacteria</taxon>
        <taxon>Pseudomonadati</taxon>
        <taxon>Myxococcota</taxon>
        <taxon>Myxococcia</taxon>
        <taxon>Myxococcales</taxon>
        <taxon>Cystobacterineae</taxon>
        <taxon>Archangiaceae</taxon>
        <taxon>Cystobacter</taxon>
    </lineage>
</organism>
<reference evidence="5 6" key="1">
    <citation type="submission" date="2017-06" db="EMBL/GenBank/DDBJ databases">
        <title>Sequencing and comparative analysis of myxobacterial genomes.</title>
        <authorList>
            <person name="Rupp O."/>
            <person name="Goesmann A."/>
            <person name="Sogaard-Andersen L."/>
        </authorList>
    </citation>
    <scope>NUCLEOTIDE SEQUENCE [LARGE SCALE GENOMIC DNA]</scope>
    <source>
        <strain evidence="5 6">DSM 52655</strain>
    </source>
</reference>
<proteinExistence type="predicted"/>
<dbReference type="Proteomes" id="UP000217257">
    <property type="component" value="Chromosome"/>
</dbReference>
<evidence type="ECO:0000256" key="1">
    <source>
        <dbReference type="ARBA" id="ARBA00023122"/>
    </source>
</evidence>
<name>A0A250IXH2_9BACT</name>
<dbReference type="PROSITE" id="PS51371">
    <property type="entry name" value="CBS"/>
    <property type="match status" value="2"/>
</dbReference>
<dbReference type="EMBL" id="CP022098">
    <property type="protein sequence ID" value="ATB35938.1"/>
    <property type="molecule type" value="Genomic_DNA"/>
</dbReference>
<gene>
    <name evidence="5" type="ORF">CYFUS_001352</name>
</gene>
<sequence length="138" mass="15451">MKIHEVMTPDAVSAHPETTLMAAAEMMRLLNVDTLPVVEDERVIGLVTDRDIVVKGLALGFDPRATPIVRVMARHVPGCEPQEDVREVAERMRQLRVRRLFVLDGQERLLGSVGLGELQRGPRTAPPEDEEIFVHPRS</sequence>
<evidence type="ECO:0000259" key="4">
    <source>
        <dbReference type="PROSITE" id="PS51371"/>
    </source>
</evidence>
<dbReference type="Pfam" id="PF00571">
    <property type="entry name" value="CBS"/>
    <property type="match status" value="2"/>
</dbReference>
<dbReference type="SMART" id="SM00116">
    <property type="entry name" value="CBS"/>
    <property type="match status" value="2"/>
</dbReference>
<protein>
    <submittedName>
        <fullName evidence="5">CBS domain-containing protein</fullName>
    </submittedName>
</protein>
<dbReference type="KEGG" id="cfus:CYFUS_001352"/>
<feature type="domain" description="CBS" evidence="4">
    <location>
        <begin position="72"/>
        <end position="130"/>
    </location>
</feature>